<organism evidence="2 3">
    <name type="scientific">Candidatus Xianfuyuplasma coldseepsis</name>
    <dbReference type="NCBI Taxonomy" id="2782163"/>
    <lineage>
        <taxon>Bacteria</taxon>
        <taxon>Bacillati</taxon>
        <taxon>Mycoplasmatota</taxon>
        <taxon>Mollicutes</taxon>
        <taxon>Candidatus Izemoplasmatales</taxon>
        <taxon>Candidatus Izemoplasmataceae</taxon>
        <taxon>Candidatus Xianfuyuplasma</taxon>
    </lineage>
</organism>
<dbReference type="Proteomes" id="UP000514720">
    <property type="component" value="Chromosome"/>
</dbReference>
<evidence type="ECO:0000313" key="2">
    <source>
        <dbReference type="EMBL" id="QMS85878.1"/>
    </source>
</evidence>
<proteinExistence type="predicted"/>
<sequence length="116" mass="13386">MMNNLEIVKIIRSYTVKEIMLSSLSGLITYLILGTIFLTPTIVISLLYVPYMKFFFLGMYIMMSIVASAAASIFSQTLQHYHIESINYEIYNRRSTIVLAVLTFIVLTIIYFTYIT</sequence>
<feature type="transmembrane region" description="Helical" evidence="1">
    <location>
        <begin position="21"/>
        <end position="48"/>
    </location>
</feature>
<evidence type="ECO:0000256" key="1">
    <source>
        <dbReference type="SAM" id="Phobius"/>
    </source>
</evidence>
<name>A0A7L7KVU9_9MOLU</name>
<gene>
    <name evidence="2" type="ORF">G4Z02_09000</name>
</gene>
<feature type="transmembrane region" description="Helical" evidence="1">
    <location>
        <begin position="96"/>
        <end position="115"/>
    </location>
</feature>
<accession>A0A7L7KVU9</accession>
<evidence type="ECO:0000313" key="3">
    <source>
        <dbReference type="Proteomes" id="UP000514720"/>
    </source>
</evidence>
<dbReference type="EMBL" id="CP048914">
    <property type="protein sequence ID" value="QMS85878.1"/>
    <property type="molecule type" value="Genomic_DNA"/>
</dbReference>
<dbReference type="KEGG" id="xcl:G4Z02_09000"/>
<keyword evidence="1" id="KW-0812">Transmembrane</keyword>
<protein>
    <submittedName>
        <fullName evidence="2">Uncharacterized protein</fullName>
    </submittedName>
</protein>
<dbReference type="AlphaFoldDB" id="A0A7L7KVU9"/>
<feature type="transmembrane region" description="Helical" evidence="1">
    <location>
        <begin position="54"/>
        <end position="75"/>
    </location>
</feature>
<keyword evidence="1" id="KW-0472">Membrane</keyword>
<keyword evidence="1" id="KW-1133">Transmembrane helix</keyword>
<keyword evidence="3" id="KW-1185">Reference proteome</keyword>
<dbReference type="RefSeq" id="WP_258877690.1">
    <property type="nucleotide sequence ID" value="NZ_CP048914.1"/>
</dbReference>
<reference evidence="2 3" key="1">
    <citation type="submission" date="2020-02" db="EMBL/GenBank/DDBJ databases">
        <authorList>
            <person name="Zheng R.K."/>
            <person name="Sun C.M."/>
        </authorList>
    </citation>
    <scope>NUCLEOTIDE SEQUENCE [LARGE SCALE GENOMIC DNA]</scope>
    <source>
        <strain evidence="3">zrk13</strain>
    </source>
</reference>